<proteinExistence type="predicted"/>
<name>A0ACA9PZN5_9GLOM</name>
<protein>
    <submittedName>
        <fullName evidence="1">10540_t:CDS:1</fullName>
    </submittedName>
</protein>
<evidence type="ECO:0000313" key="2">
    <source>
        <dbReference type="Proteomes" id="UP000789366"/>
    </source>
</evidence>
<dbReference type="Proteomes" id="UP000789366">
    <property type="component" value="Unassembled WGS sequence"/>
</dbReference>
<accession>A0ACA9PZN5</accession>
<evidence type="ECO:0000313" key="1">
    <source>
        <dbReference type="EMBL" id="CAG8723149.1"/>
    </source>
</evidence>
<comment type="caution">
    <text evidence="1">The sequence shown here is derived from an EMBL/GenBank/DDBJ whole genome shotgun (WGS) entry which is preliminary data.</text>
</comment>
<feature type="non-terminal residue" evidence="1">
    <location>
        <position position="45"/>
    </location>
</feature>
<gene>
    <name evidence="1" type="ORF">SPELUC_LOCUS12568</name>
</gene>
<sequence>MSENLNSSTNIPKEYSNKDNLNNQIYTKNESDQNELSSELEYNME</sequence>
<reference evidence="1" key="1">
    <citation type="submission" date="2021-06" db="EMBL/GenBank/DDBJ databases">
        <authorList>
            <person name="Kallberg Y."/>
            <person name="Tangrot J."/>
            <person name="Rosling A."/>
        </authorList>
    </citation>
    <scope>NUCLEOTIDE SEQUENCE</scope>
    <source>
        <strain evidence="1">28 12/20/2015</strain>
    </source>
</reference>
<dbReference type="EMBL" id="CAJVPW010030163">
    <property type="protein sequence ID" value="CAG8723149.1"/>
    <property type="molecule type" value="Genomic_DNA"/>
</dbReference>
<organism evidence="1 2">
    <name type="scientific">Cetraspora pellucida</name>
    <dbReference type="NCBI Taxonomy" id="1433469"/>
    <lineage>
        <taxon>Eukaryota</taxon>
        <taxon>Fungi</taxon>
        <taxon>Fungi incertae sedis</taxon>
        <taxon>Mucoromycota</taxon>
        <taxon>Glomeromycotina</taxon>
        <taxon>Glomeromycetes</taxon>
        <taxon>Diversisporales</taxon>
        <taxon>Gigasporaceae</taxon>
        <taxon>Cetraspora</taxon>
    </lineage>
</organism>
<keyword evidence="2" id="KW-1185">Reference proteome</keyword>